<evidence type="ECO:0000313" key="1">
    <source>
        <dbReference type="EMBL" id="TQL44715.1"/>
    </source>
</evidence>
<dbReference type="RefSeq" id="WP_141887860.1">
    <property type="nucleotide sequence ID" value="NZ_BAAAUY010000006.1"/>
</dbReference>
<reference evidence="1 2" key="1">
    <citation type="submission" date="2019-06" db="EMBL/GenBank/DDBJ databases">
        <title>Sequencing the genomes of 1000 actinobacteria strains.</title>
        <authorList>
            <person name="Klenk H.-P."/>
        </authorList>
    </citation>
    <scope>NUCLEOTIDE SEQUENCE [LARGE SCALE GENOMIC DNA]</scope>
    <source>
        <strain evidence="1 2">DSM 8803</strain>
    </source>
</reference>
<gene>
    <name evidence="1" type="ORF">FB468_2783</name>
</gene>
<sequence>MSKRDRSKPAGPSVVMVRIVVAEDGALTVTVDGAPFLPPEFCPPWRRGSFPAIVDAIREQTGCTIRVDVVETDGRTMTDFYTPRPRRTPPPSEVAAQSVEQVPQSAEPMPVVPRLVQFAGSGMVPGEDVAVAIVIAHTETGPDGIARALIDSRYLDHAPTGEVILLGRISATVCIGAPQ</sequence>
<proteinExistence type="predicted"/>
<dbReference type="AlphaFoldDB" id="A0A542Y9G5"/>
<protein>
    <submittedName>
        <fullName evidence="1">Uncharacterized protein</fullName>
    </submittedName>
</protein>
<dbReference type="EMBL" id="VFON01000001">
    <property type="protein sequence ID" value="TQL44715.1"/>
    <property type="molecule type" value="Genomic_DNA"/>
</dbReference>
<accession>A0A542Y9G5</accession>
<dbReference type="Proteomes" id="UP000319094">
    <property type="component" value="Unassembled WGS sequence"/>
</dbReference>
<dbReference type="OrthoDB" id="4774250at2"/>
<name>A0A542Y9G5_9MICO</name>
<evidence type="ECO:0000313" key="2">
    <source>
        <dbReference type="Proteomes" id="UP000319094"/>
    </source>
</evidence>
<comment type="caution">
    <text evidence="1">The sequence shown here is derived from an EMBL/GenBank/DDBJ whole genome shotgun (WGS) entry which is preliminary data.</text>
</comment>
<organism evidence="1 2">
    <name type="scientific">Leucobacter komagatae</name>
    <dbReference type="NCBI Taxonomy" id="55969"/>
    <lineage>
        <taxon>Bacteria</taxon>
        <taxon>Bacillati</taxon>
        <taxon>Actinomycetota</taxon>
        <taxon>Actinomycetes</taxon>
        <taxon>Micrococcales</taxon>
        <taxon>Microbacteriaceae</taxon>
        <taxon>Leucobacter</taxon>
    </lineage>
</organism>
<keyword evidence="2" id="KW-1185">Reference proteome</keyword>